<keyword evidence="1" id="KW-0507">mRNA processing</keyword>
<dbReference type="Gene3D" id="3.30.70.330">
    <property type="match status" value="1"/>
</dbReference>
<dbReference type="EMBL" id="BQNB010010656">
    <property type="protein sequence ID" value="GJS80237.1"/>
    <property type="molecule type" value="Genomic_DNA"/>
</dbReference>
<dbReference type="InterPro" id="IPR050907">
    <property type="entry name" value="SRSF"/>
</dbReference>
<accession>A0ABQ4YRQ0</accession>
<reference evidence="6" key="2">
    <citation type="submission" date="2022-01" db="EMBL/GenBank/DDBJ databases">
        <authorList>
            <person name="Yamashiro T."/>
            <person name="Shiraishi A."/>
            <person name="Satake H."/>
            <person name="Nakayama K."/>
        </authorList>
    </citation>
    <scope>NUCLEOTIDE SEQUENCE</scope>
</reference>
<keyword evidence="2" id="KW-0747">Spliceosome</keyword>
<evidence type="ECO:0000256" key="1">
    <source>
        <dbReference type="ARBA" id="ARBA00022664"/>
    </source>
</evidence>
<dbReference type="Pfam" id="PF00076">
    <property type="entry name" value="RRM_1"/>
    <property type="match status" value="1"/>
</dbReference>
<name>A0ABQ4YRQ0_9ASTR</name>
<comment type="caution">
    <text evidence="6">The sequence shown here is derived from an EMBL/GenBank/DDBJ whole genome shotgun (WGS) entry which is preliminary data.</text>
</comment>
<keyword evidence="3" id="KW-0508">mRNA splicing</keyword>
<evidence type="ECO:0000259" key="5">
    <source>
        <dbReference type="PROSITE" id="PS50102"/>
    </source>
</evidence>
<evidence type="ECO:0000256" key="4">
    <source>
        <dbReference type="PROSITE-ProRule" id="PRU00176"/>
    </source>
</evidence>
<dbReference type="PROSITE" id="PS50102">
    <property type="entry name" value="RRM"/>
    <property type="match status" value="1"/>
</dbReference>
<keyword evidence="4" id="KW-0694">RNA-binding</keyword>
<dbReference type="InterPro" id="IPR012677">
    <property type="entry name" value="Nucleotide-bd_a/b_plait_sf"/>
</dbReference>
<evidence type="ECO:0000256" key="3">
    <source>
        <dbReference type="ARBA" id="ARBA00023187"/>
    </source>
</evidence>
<dbReference type="InterPro" id="IPR035979">
    <property type="entry name" value="RBD_domain_sf"/>
</dbReference>
<reference evidence="6" key="1">
    <citation type="journal article" date="2022" name="Int. J. Mol. Sci.">
        <title>Draft Genome of Tanacetum Coccineum: Genomic Comparison of Closely Related Tanacetum-Family Plants.</title>
        <authorList>
            <person name="Yamashiro T."/>
            <person name="Shiraishi A."/>
            <person name="Nakayama K."/>
            <person name="Satake H."/>
        </authorList>
    </citation>
    <scope>NUCLEOTIDE SEQUENCE</scope>
</reference>
<proteinExistence type="predicted"/>
<gene>
    <name evidence="6" type="ORF">Tco_0730118</name>
</gene>
<keyword evidence="7" id="KW-1185">Reference proteome</keyword>
<dbReference type="Proteomes" id="UP001151760">
    <property type="component" value="Unassembled WGS sequence"/>
</dbReference>
<dbReference type="PANTHER" id="PTHR23147">
    <property type="entry name" value="SERINE/ARGININE RICH SPLICING FACTOR"/>
    <property type="match status" value="1"/>
</dbReference>
<organism evidence="6 7">
    <name type="scientific">Tanacetum coccineum</name>
    <dbReference type="NCBI Taxonomy" id="301880"/>
    <lineage>
        <taxon>Eukaryota</taxon>
        <taxon>Viridiplantae</taxon>
        <taxon>Streptophyta</taxon>
        <taxon>Embryophyta</taxon>
        <taxon>Tracheophyta</taxon>
        <taxon>Spermatophyta</taxon>
        <taxon>Magnoliopsida</taxon>
        <taxon>eudicotyledons</taxon>
        <taxon>Gunneridae</taxon>
        <taxon>Pentapetalae</taxon>
        <taxon>asterids</taxon>
        <taxon>campanulids</taxon>
        <taxon>Asterales</taxon>
        <taxon>Asteraceae</taxon>
        <taxon>Asteroideae</taxon>
        <taxon>Anthemideae</taxon>
        <taxon>Anthemidinae</taxon>
        <taxon>Tanacetum</taxon>
    </lineage>
</organism>
<feature type="domain" description="RRM" evidence="5">
    <location>
        <begin position="16"/>
        <end position="93"/>
    </location>
</feature>
<evidence type="ECO:0000256" key="2">
    <source>
        <dbReference type="ARBA" id="ARBA00022728"/>
    </source>
</evidence>
<dbReference type="InterPro" id="IPR000504">
    <property type="entry name" value="RRM_dom"/>
</dbReference>
<protein>
    <submittedName>
        <fullName evidence="6">Nucleotide-binding alpha-beta plait domain-containing protein</fullName>
    </submittedName>
</protein>
<dbReference type="SUPFAM" id="SSF54928">
    <property type="entry name" value="RNA-binding domain, RBD"/>
    <property type="match status" value="1"/>
</dbReference>
<dbReference type="CDD" id="cd00590">
    <property type="entry name" value="RRM_SF"/>
    <property type="match status" value="1"/>
</dbReference>
<evidence type="ECO:0000313" key="6">
    <source>
        <dbReference type="EMBL" id="GJS80237.1"/>
    </source>
</evidence>
<evidence type="ECO:0000313" key="7">
    <source>
        <dbReference type="Proteomes" id="UP001151760"/>
    </source>
</evidence>
<sequence>MGTFRSKEDDVQQISTSVFVTNFPDQFSAKDLWNTCKQYGYVVDAFIPNRKSKAGKRFGFVRFIKIFDVDRLVNNLCTVWVGRHKIHANLARFQRPPLYKNNNQAKIGESRHNLGVPLKTKGPNGTSNSYAHVVKGSQSHNLDSENIPAMMLDDSCLNQQNFNCCLMGKVKNFESLSNLKVVLVNEGFDNIDLKYMGGYWVMIKFQSEEAKKTFQSNVGIGTWFAKIQQASTDFFVEGRVAWVDIEGVPLKMWSDNTFKRIASKWGTLIHADSHEDGNFYTKRICINTNITSNILESFKIIYRDKLFWIRAKEVSG</sequence>
<dbReference type="SMART" id="SM00360">
    <property type="entry name" value="RRM"/>
    <property type="match status" value="1"/>
</dbReference>